<keyword evidence="1" id="KW-1133">Transmembrane helix</keyword>
<dbReference type="RefSeq" id="WP_034361430.1">
    <property type="nucleotide sequence ID" value="NZ_CAJUDB010000001.1"/>
</dbReference>
<dbReference type="InterPro" id="IPR029058">
    <property type="entry name" value="AB_hydrolase_fold"/>
</dbReference>
<reference evidence="2 3" key="1">
    <citation type="journal article" date="2014" name="Genome Announc.">
        <title>Draft genome sequences of eight enterohepatic helicobacter species isolated from both laboratory and wild rodents.</title>
        <authorList>
            <person name="Sheh A."/>
            <person name="Shen Z."/>
            <person name="Fox J.G."/>
        </authorList>
    </citation>
    <scope>NUCLEOTIDE SEQUENCE [LARGE SCALE GENOMIC DNA]</scope>
    <source>
        <strain evidence="2 3">MIT 01-6451</strain>
    </source>
</reference>
<dbReference type="EMBL" id="JRMQ02000002">
    <property type="protein sequence ID" value="TLE02677.1"/>
    <property type="molecule type" value="Genomic_DNA"/>
</dbReference>
<comment type="caution">
    <text evidence="2">The sequence shown here is derived from an EMBL/GenBank/DDBJ whole genome shotgun (WGS) entry which is preliminary data.</text>
</comment>
<keyword evidence="1" id="KW-0472">Membrane</keyword>
<dbReference type="SUPFAM" id="SSF53474">
    <property type="entry name" value="alpha/beta-Hydrolases"/>
    <property type="match status" value="1"/>
</dbReference>
<dbReference type="Pfam" id="PF04301">
    <property type="entry name" value="BioG"/>
    <property type="match status" value="1"/>
</dbReference>
<evidence type="ECO:0000256" key="1">
    <source>
        <dbReference type="SAM" id="Phobius"/>
    </source>
</evidence>
<keyword evidence="1" id="KW-0812">Transmembrane</keyword>
<name>A0A4U8TQ65_9HELI</name>
<organism evidence="2 3">
    <name type="scientific">Helicobacter japonicus</name>
    <dbReference type="NCBI Taxonomy" id="425400"/>
    <lineage>
        <taxon>Bacteria</taxon>
        <taxon>Pseudomonadati</taxon>
        <taxon>Campylobacterota</taxon>
        <taxon>Epsilonproteobacteria</taxon>
        <taxon>Campylobacterales</taxon>
        <taxon>Helicobacteraceae</taxon>
        <taxon>Helicobacter</taxon>
    </lineage>
</organism>
<feature type="transmembrane region" description="Helical" evidence="1">
    <location>
        <begin position="63"/>
        <end position="84"/>
    </location>
</feature>
<dbReference type="Proteomes" id="UP000029707">
    <property type="component" value="Unassembled WGS sequence"/>
</dbReference>
<gene>
    <name evidence="2" type="ORF">LS65_001765</name>
</gene>
<accession>A0A4U8TQ65</accession>
<proteinExistence type="predicted"/>
<evidence type="ECO:0000313" key="3">
    <source>
        <dbReference type="Proteomes" id="UP000029707"/>
    </source>
</evidence>
<keyword evidence="3" id="KW-1185">Reference proteome</keyword>
<dbReference type="STRING" id="425400.LS65_04055"/>
<dbReference type="Gene3D" id="3.40.50.1820">
    <property type="entry name" value="alpha/beta hydrolase"/>
    <property type="match status" value="1"/>
</dbReference>
<protein>
    <submittedName>
        <fullName evidence="2">DUF452 family protein</fullName>
    </submittedName>
</protein>
<dbReference type="AlphaFoldDB" id="A0A4U8TQ65"/>
<dbReference type="InterPro" id="IPR007398">
    <property type="entry name" value="BioG"/>
</dbReference>
<dbReference type="OrthoDB" id="37047at2"/>
<sequence length="226" mass="26066">MKYVFLHTKAQSKKCILFFGGFGSRAEHFRHLSAECNVIMLYDYRDFALPHTFLRDMEQFSEVVLIAFSMGVSIAPLFVSHLPFVKKIAINGTNIGIDRVFGIHPAIFKKTIAHFDINNFQKALFGELYESICPTQVQIESIPKNDELKEELQSIFDFLLQKNISSKKNVDFLYDSALLSESDAIFPYSAAKNFFISFCPLTHITITHSPHFVFFDFHSWEELCRI</sequence>
<evidence type="ECO:0000313" key="2">
    <source>
        <dbReference type="EMBL" id="TLE02677.1"/>
    </source>
</evidence>